<dbReference type="Proteomes" id="UP000220133">
    <property type="component" value="Chromosome"/>
</dbReference>
<organism evidence="1 2">
    <name type="scientific">Chitinophaga caeni</name>
    <dbReference type="NCBI Taxonomy" id="2029983"/>
    <lineage>
        <taxon>Bacteria</taxon>
        <taxon>Pseudomonadati</taxon>
        <taxon>Bacteroidota</taxon>
        <taxon>Chitinophagia</taxon>
        <taxon>Chitinophagales</taxon>
        <taxon>Chitinophagaceae</taxon>
        <taxon>Chitinophaga</taxon>
    </lineage>
</organism>
<evidence type="ECO:0000313" key="2">
    <source>
        <dbReference type="Proteomes" id="UP000220133"/>
    </source>
</evidence>
<sequence length="145" mass="17656">MTVNKYDYKKSQNRNTQELDYGYFLPTSKKKLKRKIQPPYRLLNQMKAFRVELDNFPYTWEQFLVRSSDNRQTAQQMNELGFHDLYVSYSQRDSMVVDFQFELKRGDKESNQLSKFYPGRIIFTYSDSMFYSHTQFWRPFQKKGS</sequence>
<reference evidence="1 2" key="1">
    <citation type="submission" date="2017-10" db="EMBL/GenBank/DDBJ databases">
        <title>Paenichitinophaga pekingensis gen. nov., sp. nov., isolated from activated sludge.</title>
        <authorList>
            <person name="Jin D."/>
            <person name="Kong X."/>
            <person name="Deng Y."/>
            <person name="Bai Z."/>
        </authorList>
    </citation>
    <scope>NUCLEOTIDE SEQUENCE [LARGE SCALE GENOMIC DNA]</scope>
    <source>
        <strain evidence="1 2">13</strain>
    </source>
</reference>
<accession>A0A291QP71</accession>
<evidence type="ECO:0000313" key="1">
    <source>
        <dbReference type="EMBL" id="ATL45799.1"/>
    </source>
</evidence>
<dbReference type="KEGG" id="cbae:COR50_00725"/>
<protein>
    <submittedName>
        <fullName evidence="1">Uncharacterized protein</fullName>
    </submittedName>
</protein>
<name>A0A291QP71_9BACT</name>
<dbReference type="AlphaFoldDB" id="A0A291QP71"/>
<keyword evidence="2" id="KW-1185">Reference proteome</keyword>
<dbReference type="OrthoDB" id="676011at2"/>
<proteinExistence type="predicted"/>
<dbReference type="EMBL" id="CP023777">
    <property type="protein sequence ID" value="ATL45799.1"/>
    <property type="molecule type" value="Genomic_DNA"/>
</dbReference>
<dbReference type="RefSeq" id="WP_098192189.1">
    <property type="nucleotide sequence ID" value="NZ_CP023777.1"/>
</dbReference>
<gene>
    <name evidence="1" type="ORF">COR50_00725</name>
</gene>